<dbReference type="Proteomes" id="UP001271249">
    <property type="component" value="Unassembled WGS sequence"/>
</dbReference>
<proteinExistence type="predicted"/>
<accession>A0ABU4Z853</accession>
<reference evidence="1 2" key="1">
    <citation type="submission" date="2023-08" db="EMBL/GenBank/DDBJ databases">
        <title>Implementing the SeqCode for naming new Mesorhizobium species isolated from Vachellia karroo root nodules.</title>
        <authorList>
            <person name="Van Lill M."/>
        </authorList>
    </citation>
    <scope>NUCLEOTIDE SEQUENCE [LARGE SCALE GENOMIC DNA]</scope>
    <source>
        <strain evidence="1 2">VK22B</strain>
    </source>
</reference>
<evidence type="ECO:0000313" key="2">
    <source>
        <dbReference type="Proteomes" id="UP001271249"/>
    </source>
</evidence>
<protein>
    <submittedName>
        <fullName evidence="1">Uncharacterized protein</fullName>
    </submittedName>
</protein>
<organism evidence="1 2">
    <name type="scientific">Mesorhizobium captivum</name>
    <dbReference type="NCBI Taxonomy" id="3072319"/>
    <lineage>
        <taxon>Bacteria</taxon>
        <taxon>Pseudomonadati</taxon>
        <taxon>Pseudomonadota</taxon>
        <taxon>Alphaproteobacteria</taxon>
        <taxon>Hyphomicrobiales</taxon>
        <taxon>Phyllobacteriaceae</taxon>
        <taxon>Mesorhizobium</taxon>
    </lineage>
</organism>
<keyword evidence="2" id="KW-1185">Reference proteome</keyword>
<dbReference type="EMBL" id="JAVIJC010000034">
    <property type="protein sequence ID" value="MDX8495153.1"/>
    <property type="molecule type" value="Genomic_DNA"/>
</dbReference>
<dbReference type="RefSeq" id="WP_320228941.1">
    <property type="nucleotide sequence ID" value="NZ_JAVIJB010000008.1"/>
</dbReference>
<evidence type="ECO:0000313" key="1">
    <source>
        <dbReference type="EMBL" id="MDX8495153.1"/>
    </source>
</evidence>
<name>A0ABU4Z853_9HYPH</name>
<sequence length="80" mass="8720">MQDKSSDCGLGGWKAGAMAAALLRRSRAGAAFLDHFGGIVFDLETRQEEWARSRGLAPQGAYERILELGAAQRSRKALRN</sequence>
<comment type="caution">
    <text evidence="1">The sequence shown here is derived from an EMBL/GenBank/DDBJ whole genome shotgun (WGS) entry which is preliminary data.</text>
</comment>
<gene>
    <name evidence="1" type="ORF">RFN29_26700</name>
</gene>